<organism evidence="1 2">
    <name type="scientific">Rheinheimera phage vB_RspM_Barba17S</name>
    <dbReference type="NCBI Taxonomy" id="2565656"/>
    <lineage>
        <taxon>Viruses</taxon>
        <taxon>Duplodnaviria</taxon>
        <taxon>Heunggongvirae</taxon>
        <taxon>Uroviricota</taxon>
        <taxon>Caudoviricetes</taxon>
        <taxon>Barbavirus</taxon>
        <taxon>Barbavirus barba5S</taxon>
    </lineage>
</organism>
<name>A0A4P8N4N7_9CAUD</name>
<dbReference type="EMBL" id="MK719728">
    <property type="protein sequence ID" value="QCQ61700.1"/>
    <property type="molecule type" value="Genomic_DNA"/>
</dbReference>
<evidence type="ECO:0000313" key="2">
    <source>
        <dbReference type="Proteomes" id="UP000304128"/>
    </source>
</evidence>
<dbReference type="Proteomes" id="UP000304128">
    <property type="component" value="Segment"/>
</dbReference>
<gene>
    <name evidence="1" type="ORF">Barba17S_gp137</name>
</gene>
<proteinExistence type="predicted"/>
<sequence length="533" mass="57709">MFRFSNQPIVSSKFVFGVGNFGVLYDVVPTTGQNGAAVLLNDGGVNGDYVRLRIDSIDPTITSLFVYEDGSFESQGTGQWTYYYSENGIENPTLNTVTINPFVTDSNISIADTLPSLLSSISLNPPYALFTETYNNNQYVSIPAKVATAISADVDDSSRIDFRIKFKPNSTVGGTLYQGTSDTSFLKIQSATTLVYRMSNGGYEAITLSTPITLNTLHELHFRRYKSGTEGTVVEVELDGVIVGRQINRSAVAAGLENTPDKLGPFQTGTVVYECTLQGFRYINNVDDLQTTWGDGTLVNYPADSSKWILYDNTYPPEPAESNVTISDVLPSLLSSISLNYLSNTNLSIAENFGALQSSVTLTYQSEDSNLTISDVLPALSSSVTITNVVPEYNISISDSFSPLQSSMSLVNGIPESSLSIATTLPSLSSSVSIENVVPTYSLAITTSLPSLQSAVGLSYEDAIYDITISDNLPSLQSTITLENIVPVYTLEITDSFAALQSSVNIINGELTIHVAPQNLIYIKPKPRFITLR</sequence>
<reference evidence="1 2" key="1">
    <citation type="submission" date="2019-03" db="EMBL/GenBank/DDBJ databases">
        <title>Genomic and seasonal variations among aquatic phages infecting the Baltic Sea Gammaproteobacteria Rheinheimera sp. bal341.</title>
        <authorList>
            <person name="Nilsson E."/>
            <person name="Li K."/>
            <person name="Fridlund J."/>
            <person name="Sulcius S."/>
            <person name="Bunse C."/>
            <person name="Karlsson C.M.G."/>
            <person name="Lindh M."/>
            <person name="Lundin D."/>
            <person name="Pinhassi J."/>
            <person name="Holmfeldt K."/>
        </authorList>
    </citation>
    <scope>NUCLEOTIDE SEQUENCE [LARGE SCALE GENOMIC DNA]</scope>
</reference>
<evidence type="ECO:0000313" key="1">
    <source>
        <dbReference type="EMBL" id="QCQ61700.1"/>
    </source>
</evidence>
<accession>A0A4P8N4N7</accession>
<protein>
    <submittedName>
        <fullName evidence="1">Uncharacterized protein</fullName>
    </submittedName>
</protein>